<dbReference type="GO" id="GO:0009252">
    <property type="term" value="P:peptidoglycan biosynthetic process"/>
    <property type="evidence" value="ECO:0007669"/>
    <property type="project" value="UniProtKB-KW"/>
</dbReference>
<dbReference type="InterPro" id="IPR018044">
    <property type="entry name" value="Peptidase_S11"/>
</dbReference>
<feature type="compositionally biased region" description="Pro residues" evidence="10">
    <location>
        <begin position="54"/>
        <end position="66"/>
    </location>
</feature>
<dbReference type="InterPro" id="IPR001967">
    <property type="entry name" value="Peptidase_S11_N"/>
</dbReference>
<evidence type="ECO:0000256" key="7">
    <source>
        <dbReference type="PIRSR" id="PIRSR618044-1"/>
    </source>
</evidence>
<dbReference type="PANTHER" id="PTHR21581">
    <property type="entry name" value="D-ALANYL-D-ALANINE CARBOXYPEPTIDASE"/>
    <property type="match status" value="1"/>
</dbReference>
<accession>A0A6P2CDT9</accession>
<dbReference type="SUPFAM" id="SSF56601">
    <property type="entry name" value="beta-lactamase/transpeptidase-like"/>
    <property type="match status" value="1"/>
</dbReference>
<evidence type="ECO:0000256" key="4">
    <source>
        <dbReference type="ARBA" id="ARBA00022960"/>
    </source>
</evidence>
<evidence type="ECO:0000256" key="2">
    <source>
        <dbReference type="ARBA" id="ARBA00022729"/>
    </source>
</evidence>
<name>A0A6P2CDT9_9NOCA</name>
<keyword evidence="5" id="KW-0573">Peptidoglycan synthesis</keyword>
<evidence type="ECO:0000313" key="15">
    <source>
        <dbReference type="Proteomes" id="UP000471120"/>
    </source>
</evidence>
<keyword evidence="11" id="KW-0812">Transmembrane</keyword>
<evidence type="ECO:0000256" key="8">
    <source>
        <dbReference type="PIRSR" id="PIRSR618044-2"/>
    </source>
</evidence>
<reference evidence="14 15" key="1">
    <citation type="submission" date="2018-07" db="EMBL/GenBank/DDBJ databases">
        <title>Genome sequence of Rhodococcus rhodnii ATCC 35071 from Rhodnius prolixus.</title>
        <authorList>
            <person name="Patel V."/>
            <person name="Vogel K.J."/>
        </authorList>
    </citation>
    <scope>NUCLEOTIDE SEQUENCE [LARGE SCALE GENOMIC DNA]</scope>
    <source>
        <strain evidence="14 15">ATCC 35071</strain>
    </source>
</reference>
<evidence type="ECO:0000256" key="12">
    <source>
        <dbReference type="SAM" id="SignalP"/>
    </source>
</evidence>
<dbReference type="PANTHER" id="PTHR21581:SF33">
    <property type="entry name" value="D-ALANYL-D-ALANINE CARBOXYPEPTIDASE DACB"/>
    <property type="match status" value="1"/>
</dbReference>
<feature type="chain" id="PRO_5039050630" evidence="12">
    <location>
        <begin position="27"/>
        <end position="422"/>
    </location>
</feature>
<comment type="caution">
    <text evidence="14">The sequence shown here is derived from an EMBL/GenBank/DDBJ whole genome shotgun (WGS) entry which is preliminary data.</text>
</comment>
<keyword evidence="3" id="KW-0378">Hydrolase</keyword>
<keyword evidence="4" id="KW-0133">Cell shape</keyword>
<organism evidence="14 15">
    <name type="scientific">Rhodococcus rhodnii</name>
    <dbReference type="NCBI Taxonomy" id="38312"/>
    <lineage>
        <taxon>Bacteria</taxon>
        <taxon>Bacillati</taxon>
        <taxon>Actinomycetota</taxon>
        <taxon>Actinomycetes</taxon>
        <taxon>Mycobacteriales</taxon>
        <taxon>Nocardiaceae</taxon>
        <taxon>Rhodococcus</taxon>
    </lineage>
</organism>
<keyword evidence="11" id="KW-1133">Transmembrane helix</keyword>
<dbReference type="AlphaFoldDB" id="A0A6P2CDT9"/>
<feature type="binding site" evidence="8">
    <location>
        <position position="289"/>
    </location>
    <ligand>
        <name>substrate</name>
    </ligand>
</feature>
<evidence type="ECO:0000256" key="5">
    <source>
        <dbReference type="ARBA" id="ARBA00022984"/>
    </source>
</evidence>
<protein>
    <submittedName>
        <fullName evidence="14">D-alanyl-D-alanine carboxypeptidase</fullName>
    </submittedName>
</protein>
<sequence length="422" mass="43403">MHSPRKVAASAACSLLVALGGSGALAGTAAAAPAPATADHCPLRYAPAANPVDTPGPEPLPVPNPPVGGDALGSCDFVAAPDAPPLPGGVDAQGWMISDVNTGEVIAAHDAHGRYRPASVIKVLLALVALDELDMNKTVVALQEDEDIIGSRVGVGPHGTYSIHTVLQGLMMASGNDTANMLAREMGGVPATLDKMNAKAHSLGALDTRAATPSGLDGPGMSSSPYDMSLIFRAALQNPTFRELVSAPEVFFPGYPKDPNDPADYDRPGFVLTNDNGMLYNYPGAIGGKTGFTDAARHTYVGAADRDGRTLQVTMMGGELTSVRPWQQATYLLDWAFAQPAGVSVGTLNQPEPEPAVELAALPPSNPAPAETNTAATAELTEAAAQSSDTGVRAGVVTTGVGVVLALLGAAWMQKRRHDHRG</sequence>
<keyword evidence="11" id="KW-0472">Membrane</keyword>
<keyword evidence="14" id="KW-0121">Carboxypeptidase</keyword>
<keyword evidence="14" id="KW-0645">Protease</keyword>
<feature type="region of interest" description="Disordered" evidence="10">
    <location>
        <begin position="47"/>
        <end position="67"/>
    </location>
</feature>
<evidence type="ECO:0000256" key="9">
    <source>
        <dbReference type="RuleBase" id="RU004016"/>
    </source>
</evidence>
<feature type="domain" description="Peptidase S11 D-alanyl-D-alanine carboxypeptidase A N-terminal" evidence="13">
    <location>
        <begin position="89"/>
        <end position="317"/>
    </location>
</feature>
<comment type="similarity">
    <text evidence="1 9">Belongs to the peptidase S11 family.</text>
</comment>
<dbReference type="PRINTS" id="PR00725">
    <property type="entry name" value="DADACBPTASE1"/>
</dbReference>
<feature type="active site" description="Proton acceptor" evidence="7">
    <location>
        <position position="122"/>
    </location>
</feature>
<dbReference type="GO" id="GO:0009002">
    <property type="term" value="F:serine-type D-Ala-D-Ala carboxypeptidase activity"/>
    <property type="evidence" value="ECO:0007669"/>
    <property type="project" value="InterPro"/>
</dbReference>
<dbReference type="GO" id="GO:0006508">
    <property type="term" value="P:proteolysis"/>
    <property type="evidence" value="ECO:0007669"/>
    <property type="project" value="InterPro"/>
</dbReference>
<proteinExistence type="inferred from homology"/>
<dbReference type="EMBL" id="QRCM01000001">
    <property type="protein sequence ID" value="TXG90522.1"/>
    <property type="molecule type" value="Genomic_DNA"/>
</dbReference>
<dbReference type="GO" id="GO:0071555">
    <property type="term" value="P:cell wall organization"/>
    <property type="evidence" value="ECO:0007669"/>
    <property type="project" value="UniProtKB-KW"/>
</dbReference>
<evidence type="ECO:0000313" key="14">
    <source>
        <dbReference type="EMBL" id="TXG90522.1"/>
    </source>
</evidence>
<keyword evidence="2 12" id="KW-0732">Signal</keyword>
<evidence type="ECO:0000259" key="13">
    <source>
        <dbReference type="Pfam" id="PF00768"/>
    </source>
</evidence>
<evidence type="ECO:0000256" key="11">
    <source>
        <dbReference type="SAM" id="Phobius"/>
    </source>
</evidence>
<feature type="active site" evidence="7">
    <location>
        <position position="174"/>
    </location>
</feature>
<feature type="signal peptide" evidence="12">
    <location>
        <begin position="1"/>
        <end position="26"/>
    </location>
</feature>
<dbReference type="RefSeq" id="WP_010839284.1">
    <property type="nucleotide sequence ID" value="NZ_QRCM01000001.1"/>
</dbReference>
<dbReference type="GO" id="GO:0008360">
    <property type="term" value="P:regulation of cell shape"/>
    <property type="evidence" value="ECO:0007669"/>
    <property type="project" value="UniProtKB-KW"/>
</dbReference>
<evidence type="ECO:0000256" key="1">
    <source>
        <dbReference type="ARBA" id="ARBA00007164"/>
    </source>
</evidence>
<evidence type="ECO:0000256" key="6">
    <source>
        <dbReference type="ARBA" id="ARBA00023316"/>
    </source>
</evidence>
<feature type="active site" description="Acyl-ester intermediate" evidence="7">
    <location>
        <position position="119"/>
    </location>
</feature>
<dbReference type="Gene3D" id="3.40.710.10">
    <property type="entry name" value="DD-peptidase/beta-lactamase superfamily"/>
    <property type="match status" value="1"/>
</dbReference>
<dbReference type="Proteomes" id="UP000471120">
    <property type="component" value="Unassembled WGS sequence"/>
</dbReference>
<dbReference type="Pfam" id="PF00768">
    <property type="entry name" value="Peptidase_S11"/>
    <property type="match status" value="1"/>
</dbReference>
<evidence type="ECO:0000256" key="3">
    <source>
        <dbReference type="ARBA" id="ARBA00022801"/>
    </source>
</evidence>
<gene>
    <name evidence="14" type="ORF">DW322_10180</name>
</gene>
<feature type="transmembrane region" description="Helical" evidence="11">
    <location>
        <begin position="394"/>
        <end position="413"/>
    </location>
</feature>
<evidence type="ECO:0000256" key="10">
    <source>
        <dbReference type="SAM" id="MobiDB-lite"/>
    </source>
</evidence>
<keyword evidence="6" id="KW-0961">Cell wall biogenesis/degradation</keyword>
<dbReference type="InterPro" id="IPR012338">
    <property type="entry name" value="Beta-lactam/transpept-like"/>
</dbReference>